<feature type="transmembrane region" description="Helical" evidence="6">
    <location>
        <begin position="58"/>
        <end position="77"/>
    </location>
</feature>
<dbReference type="InterPro" id="IPR003661">
    <property type="entry name" value="HisK_dim/P_dom"/>
</dbReference>
<dbReference type="InterPro" id="IPR001789">
    <property type="entry name" value="Sig_transdc_resp-reg_receiver"/>
</dbReference>
<evidence type="ECO:0000313" key="10">
    <source>
        <dbReference type="Proteomes" id="UP000189981"/>
    </source>
</evidence>
<dbReference type="InterPro" id="IPR004358">
    <property type="entry name" value="Sig_transdc_His_kin-like_C"/>
</dbReference>
<keyword evidence="9" id="KW-0418">Kinase</keyword>
<dbReference type="InterPro" id="IPR036097">
    <property type="entry name" value="HisK_dim/P_sf"/>
</dbReference>
<dbReference type="SUPFAM" id="SSF55874">
    <property type="entry name" value="ATPase domain of HSP90 chaperone/DNA topoisomerase II/histidine kinase"/>
    <property type="match status" value="1"/>
</dbReference>
<dbReference type="Pfam" id="PF00072">
    <property type="entry name" value="Response_reg"/>
    <property type="match status" value="1"/>
</dbReference>
<feature type="transmembrane region" description="Helical" evidence="6">
    <location>
        <begin position="82"/>
        <end position="102"/>
    </location>
</feature>
<keyword evidence="10" id="KW-1185">Reference proteome</keyword>
<name>A0A1T5A8S2_9SPHI</name>
<keyword evidence="4" id="KW-0902">Two-component regulatory system</keyword>
<dbReference type="EMBL" id="FUYR01000001">
    <property type="protein sequence ID" value="SKB31394.1"/>
    <property type="molecule type" value="Genomic_DNA"/>
</dbReference>
<dbReference type="CDD" id="cd00082">
    <property type="entry name" value="HisKA"/>
    <property type="match status" value="1"/>
</dbReference>
<keyword evidence="6" id="KW-0812">Transmembrane</keyword>
<dbReference type="InterPro" id="IPR003594">
    <property type="entry name" value="HATPase_dom"/>
</dbReference>
<evidence type="ECO:0000256" key="3">
    <source>
        <dbReference type="ARBA" id="ARBA00022553"/>
    </source>
</evidence>
<dbReference type="SMART" id="SM00448">
    <property type="entry name" value="REC"/>
    <property type="match status" value="1"/>
</dbReference>
<evidence type="ECO:0000259" key="8">
    <source>
        <dbReference type="PROSITE" id="PS50110"/>
    </source>
</evidence>
<dbReference type="RefSeq" id="WP_079700994.1">
    <property type="nucleotide sequence ID" value="NZ_FUYR01000001.1"/>
</dbReference>
<dbReference type="Gene3D" id="3.30.565.10">
    <property type="entry name" value="Histidine kinase-like ATPase, C-terminal domain"/>
    <property type="match status" value="1"/>
</dbReference>
<dbReference type="SUPFAM" id="SSF47384">
    <property type="entry name" value="Homodimeric domain of signal transducing histidine kinase"/>
    <property type="match status" value="1"/>
</dbReference>
<protein>
    <recommendedName>
        <fullName evidence="2">histidine kinase</fullName>
        <ecNumber evidence="2">2.7.13.3</ecNumber>
    </recommendedName>
</protein>
<dbReference type="CDD" id="cd16922">
    <property type="entry name" value="HATPase_EvgS-ArcB-TorS-like"/>
    <property type="match status" value="1"/>
</dbReference>
<feature type="transmembrane region" description="Helical" evidence="6">
    <location>
        <begin position="171"/>
        <end position="191"/>
    </location>
</feature>
<organism evidence="9 10">
    <name type="scientific">Daejeonella lutea</name>
    <dbReference type="NCBI Taxonomy" id="572036"/>
    <lineage>
        <taxon>Bacteria</taxon>
        <taxon>Pseudomonadati</taxon>
        <taxon>Bacteroidota</taxon>
        <taxon>Sphingobacteriia</taxon>
        <taxon>Sphingobacteriales</taxon>
        <taxon>Sphingobacteriaceae</taxon>
        <taxon>Daejeonella</taxon>
    </lineage>
</organism>
<dbReference type="Pfam" id="PF02518">
    <property type="entry name" value="HATPase_c"/>
    <property type="match status" value="1"/>
</dbReference>
<dbReference type="PANTHER" id="PTHR45339">
    <property type="entry name" value="HYBRID SIGNAL TRANSDUCTION HISTIDINE KINASE J"/>
    <property type="match status" value="1"/>
</dbReference>
<feature type="domain" description="Response regulatory" evidence="8">
    <location>
        <begin position="469"/>
        <end position="587"/>
    </location>
</feature>
<dbReference type="InterPro" id="IPR036890">
    <property type="entry name" value="HATPase_C_sf"/>
</dbReference>
<evidence type="ECO:0000256" key="5">
    <source>
        <dbReference type="PROSITE-ProRule" id="PRU00169"/>
    </source>
</evidence>
<feature type="transmembrane region" description="Helical" evidence="6">
    <location>
        <begin position="108"/>
        <end position="128"/>
    </location>
</feature>
<dbReference type="SMART" id="SM00388">
    <property type="entry name" value="HisKA"/>
    <property type="match status" value="1"/>
</dbReference>
<keyword evidence="3 5" id="KW-0597">Phosphoprotein</keyword>
<dbReference type="PRINTS" id="PR00344">
    <property type="entry name" value="BCTRLSENSOR"/>
</dbReference>
<dbReference type="Gene3D" id="3.40.50.2300">
    <property type="match status" value="1"/>
</dbReference>
<evidence type="ECO:0000256" key="6">
    <source>
        <dbReference type="SAM" id="Phobius"/>
    </source>
</evidence>
<dbReference type="PROSITE" id="PS50110">
    <property type="entry name" value="RESPONSE_REGULATORY"/>
    <property type="match status" value="1"/>
</dbReference>
<evidence type="ECO:0000259" key="7">
    <source>
        <dbReference type="PROSITE" id="PS50109"/>
    </source>
</evidence>
<gene>
    <name evidence="9" type="ORF">SAMN05661099_0460</name>
</gene>
<dbReference type="OrthoDB" id="9811889at2"/>
<keyword evidence="6" id="KW-1133">Transmembrane helix</keyword>
<dbReference type="AlphaFoldDB" id="A0A1T5A8S2"/>
<evidence type="ECO:0000256" key="4">
    <source>
        <dbReference type="ARBA" id="ARBA00023012"/>
    </source>
</evidence>
<dbReference type="InterPro" id="IPR005467">
    <property type="entry name" value="His_kinase_dom"/>
</dbReference>
<dbReference type="PANTHER" id="PTHR45339:SF1">
    <property type="entry name" value="HYBRID SIGNAL TRANSDUCTION HISTIDINE KINASE J"/>
    <property type="match status" value="1"/>
</dbReference>
<sequence length="603" mass="67245">MTKRTLPFFNLSLAKVLDTEPDSLKKARISIIFAITIFSIIKLLVALPGAVIHNQDVQIIRIVLFLGVLAVLLKFLLISRHYAGKVGVILIWLALSLTWSNVFVTAQTINIVTIQVVVTIILSSFYLFNWRWALIYSFLAVLPVTGLLIIGNGVKFSGIAPEELASPSYEIVVVLNFLTIVIAHFLYYQALNNYVAEKEMLNKQLQKAVKEANLAVQSKADFLSTMSHELRTPLNSVIGMTQLLLNSPYSDEQSENLKIVNFSAMNLHMLINDILDFNKMESDKLNLEAINVDLYSLVKDICSGMRFQAEEKGLHLVTNIDEALKSNYVITDPTRLTQIIHNLLGNAVKFTHKGTVSLEVRVIHLNPESVDVRFTVSDTGIGIETQQQEVIFEAFTQASSSTTRNFGGTGLGLTIVKRLLKLFESDIKVASTVGKGSDFVFEISFKAAVSDDASAQNTSKIIYDLSQLSVLVVEDNPINSLLIKKIFSNWDNKPVFAENGHEALEKIERNNFDVILMDIHMPLLDGYETTRLIRNLGDKSKASIPVIALTASVSNDLSFKIREAGMNDYINKPFNSDDLYRKLKAIDIVSPQIIEETLQKNTA</sequence>
<dbReference type="SUPFAM" id="SSF52172">
    <property type="entry name" value="CheY-like"/>
    <property type="match status" value="1"/>
</dbReference>
<dbReference type="Proteomes" id="UP000189981">
    <property type="component" value="Unassembled WGS sequence"/>
</dbReference>
<dbReference type="GO" id="GO:0000155">
    <property type="term" value="F:phosphorelay sensor kinase activity"/>
    <property type="evidence" value="ECO:0007669"/>
    <property type="project" value="InterPro"/>
</dbReference>
<comment type="catalytic activity">
    <reaction evidence="1">
        <text>ATP + protein L-histidine = ADP + protein N-phospho-L-histidine.</text>
        <dbReference type="EC" id="2.7.13.3"/>
    </reaction>
</comment>
<dbReference type="InterPro" id="IPR011006">
    <property type="entry name" value="CheY-like_superfamily"/>
</dbReference>
<feature type="domain" description="Histidine kinase" evidence="7">
    <location>
        <begin position="225"/>
        <end position="447"/>
    </location>
</feature>
<dbReference type="Pfam" id="PF00512">
    <property type="entry name" value="HisKA"/>
    <property type="match status" value="1"/>
</dbReference>
<dbReference type="STRING" id="572036.SAMN05661099_0460"/>
<evidence type="ECO:0000256" key="2">
    <source>
        <dbReference type="ARBA" id="ARBA00012438"/>
    </source>
</evidence>
<accession>A0A1T5A8S2</accession>
<reference evidence="10" key="1">
    <citation type="submission" date="2017-02" db="EMBL/GenBank/DDBJ databases">
        <authorList>
            <person name="Varghese N."/>
            <person name="Submissions S."/>
        </authorList>
    </citation>
    <scope>NUCLEOTIDE SEQUENCE [LARGE SCALE GENOMIC DNA]</scope>
    <source>
        <strain evidence="10">DSM 22385</strain>
    </source>
</reference>
<evidence type="ECO:0000313" key="9">
    <source>
        <dbReference type="EMBL" id="SKB31394.1"/>
    </source>
</evidence>
<feature type="transmembrane region" description="Helical" evidence="6">
    <location>
        <begin position="133"/>
        <end position="151"/>
    </location>
</feature>
<dbReference type="FunFam" id="3.30.565.10:FF:000010">
    <property type="entry name" value="Sensor histidine kinase RcsC"/>
    <property type="match status" value="1"/>
</dbReference>
<dbReference type="CDD" id="cd17546">
    <property type="entry name" value="REC_hyHK_CKI1_RcsC-like"/>
    <property type="match status" value="1"/>
</dbReference>
<keyword evidence="6" id="KW-0472">Membrane</keyword>
<feature type="transmembrane region" description="Helical" evidence="6">
    <location>
        <begin position="31"/>
        <end position="52"/>
    </location>
</feature>
<proteinExistence type="predicted"/>
<dbReference type="EC" id="2.7.13.3" evidence="2"/>
<dbReference type="Gene3D" id="1.10.287.130">
    <property type="match status" value="1"/>
</dbReference>
<dbReference type="PROSITE" id="PS50109">
    <property type="entry name" value="HIS_KIN"/>
    <property type="match status" value="1"/>
</dbReference>
<feature type="modified residue" description="4-aspartylphosphate" evidence="5">
    <location>
        <position position="518"/>
    </location>
</feature>
<evidence type="ECO:0000256" key="1">
    <source>
        <dbReference type="ARBA" id="ARBA00000085"/>
    </source>
</evidence>
<keyword evidence="9" id="KW-0808">Transferase</keyword>
<dbReference type="SMART" id="SM00387">
    <property type="entry name" value="HATPase_c"/>
    <property type="match status" value="1"/>
</dbReference>